<evidence type="ECO:0000256" key="1">
    <source>
        <dbReference type="ARBA" id="ARBA00006739"/>
    </source>
</evidence>
<evidence type="ECO:0000256" key="6">
    <source>
        <dbReference type="RuleBase" id="RU000489"/>
    </source>
</evidence>
<dbReference type="InterPro" id="IPR011583">
    <property type="entry name" value="Chitinase_II/V-like_cat"/>
</dbReference>
<dbReference type="CDD" id="cd10962">
    <property type="entry name" value="CE4_GT2-like"/>
    <property type="match status" value="1"/>
</dbReference>
<feature type="transmembrane region" description="Helical" evidence="7">
    <location>
        <begin position="20"/>
        <end position="41"/>
    </location>
</feature>
<dbReference type="InterPro" id="IPR029044">
    <property type="entry name" value="Nucleotide-diphossugar_trans"/>
</dbReference>
<dbReference type="GO" id="GO:0008061">
    <property type="term" value="F:chitin binding"/>
    <property type="evidence" value="ECO:0007669"/>
    <property type="project" value="InterPro"/>
</dbReference>
<dbReference type="PROSITE" id="PS01095">
    <property type="entry name" value="GH18_1"/>
    <property type="match status" value="1"/>
</dbReference>
<organism evidence="10 11">
    <name type="scientific">Pedobacter planticolens</name>
    <dbReference type="NCBI Taxonomy" id="2679964"/>
    <lineage>
        <taxon>Bacteria</taxon>
        <taxon>Pseudomonadati</taxon>
        <taxon>Bacteroidota</taxon>
        <taxon>Sphingobacteriia</taxon>
        <taxon>Sphingobacteriales</taxon>
        <taxon>Sphingobacteriaceae</taxon>
        <taxon>Pedobacter</taxon>
    </lineage>
</organism>
<dbReference type="InterPro" id="IPR002509">
    <property type="entry name" value="NODB_dom"/>
</dbReference>
<keyword evidence="11" id="KW-1185">Reference proteome</keyword>
<dbReference type="GO" id="GO:0016810">
    <property type="term" value="F:hydrolase activity, acting on carbon-nitrogen (but not peptide) bonds"/>
    <property type="evidence" value="ECO:0007669"/>
    <property type="project" value="InterPro"/>
</dbReference>
<keyword evidence="2" id="KW-0328">Glycosyltransferase</keyword>
<evidence type="ECO:0000313" key="10">
    <source>
        <dbReference type="EMBL" id="MBB2145982.1"/>
    </source>
</evidence>
<sequence length="1139" mass="128650">MQGKQIFQTATKGRWIAFKWIFRSLIIIFTVAAICVGYTLLSVQYPVLPSITSTAPLTNKQIKVLKRSQPYRDFKVFKANLVKINHDKELHHLAHPDNKKRINAAFYVNWVNGEYFNNLKEHIGQLDMVITESFFLNEDGIGLTDKVDEDAIKLVKAHHKTAIAVVSNYSAKQKGWNSKAVHYLLQNKQAQNEFITLLISNLKHYGFDGVNIDFEELKETTDEPLIAFEQNLYTQLHAQNLLVTQDISPDNNDYDPNVLQKYNDYIFVMAYDQHSELSNPGEISNQEWVEEQLDHICAKMPANKVILALACYGYDWPQGSVGTPTTYSNALSVASTYNSKITYNTTSANLNYSYTDENLINHRVFFTDAITNYNLIRKADDWDIAGIALWRLGSEDPRLWTFISKDLSLEALKKTGIETKKLRYIGLNNKIDYIGSGEILDLISTPKPGLANITLDSLDYTIQNQEITELPKKYVIRRYGEADKKIVLSFDDGPDPTYTPKILSILKKEKVPASFFVVGIMAEQNMNLLRQEYTDGYEIGNHTFFHPDMAKIGAKRVKFELNATRRLIECVTGHSTILFRAPFNADAEPQTIEEVLPVAQSRAENYINIGEDIDPQDWQPGRTPDQIFNSVIAQKDQGNIILLHDAGGNREATIAALPRIIKYFKDNGYKFTTIGNLISKTKNELMPALKSDADSGFTGSGDYIFLSILSYGSLILYFVFSIAIILALIRCISIVVLAIKQKKKTAKEAHLLIQYPTEMVSVIIPAYNEEVTIIQTLNSLLKTTYTHLEFIFVDDGSTDKTFELVKANFSNNPKIKIFSKVNGGKASALNYGIAQATGKYLVCIDADTQLKHNAITELIRHFYTDDIGAVAGTVKVGNANNIITKWQSIEYITAQNMDRRAFGLLNTITVVPGAIGAFRKSVVLEIGGFTTDTLAEDCDLTMRILKAGYVVKNAENAIAYTEAPETVSTLFKQRFRWSFGVMQSFWKNRKTLFNKKYGYFGMVGMPNILIFQIILPVFSPLADLFMIFSLIGGLCSLGSVGELNLEGIKSIVSLSNGFGQVLLYYCIFIIVDLFFAAIAFKMEKEKLKNLLYIIPQRFFWRQLMYLVLFKSIRKAIKGELENWGTLKRTGNVKEQLEVS</sequence>
<dbReference type="InterPro" id="IPR001579">
    <property type="entry name" value="Glyco_hydro_18_chit_AS"/>
</dbReference>
<dbReference type="InterPro" id="IPR029070">
    <property type="entry name" value="Chitinase_insertion_sf"/>
</dbReference>
<reference evidence="10" key="1">
    <citation type="submission" date="2019-11" db="EMBL/GenBank/DDBJ databases">
        <title>Description of Pedobacter sp. LMG 31464T.</title>
        <authorList>
            <person name="Carlier A."/>
            <person name="Qi S."/>
            <person name="Vandamme P."/>
        </authorList>
    </citation>
    <scope>NUCLEOTIDE SEQUENCE</scope>
    <source>
        <strain evidence="10">LMG 31464</strain>
    </source>
</reference>
<dbReference type="Gene3D" id="3.90.550.10">
    <property type="entry name" value="Spore Coat Polysaccharide Biosynthesis Protein SpsA, Chain A"/>
    <property type="match status" value="1"/>
</dbReference>
<dbReference type="Gene3D" id="3.20.20.370">
    <property type="entry name" value="Glycoside hydrolase/deacetylase"/>
    <property type="match status" value="1"/>
</dbReference>
<dbReference type="SMART" id="SM00636">
    <property type="entry name" value="Glyco_18"/>
    <property type="match status" value="1"/>
</dbReference>
<protein>
    <submittedName>
        <fullName evidence="10">Glycosyltransferase</fullName>
    </submittedName>
</protein>
<dbReference type="RefSeq" id="WP_182922658.1">
    <property type="nucleotide sequence ID" value="NZ_WNXD01000002.1"/>
</dbReference>
<dbReference type="GO" id="GO:0016757">
    <property type="term" value="F:glycosyltransferase activity"/>
    <property type="evidence" value="ECO:0007669"/>
    <property type="project" value="UniProtKB-KW"/>
</dbReference>
<dbReference type="EMBL" id="WNXD01000002">
    <property type="protein sequence ID" value="MBB2145982.1"/>
    <property type="molecule type" value="Genomic_DNA"/>
</dbReference>
<evidence type="ECO:0000256" key="4">
    <source>
        <dbReference type="ARBA" id="ARBA00022801"/>
    </source>
</evidence>
<keyword evidence="4 6" id="KW-0378">Hydrolase</keyword>
<comment type="similarity">
    <text evidence="1">Belongs to the glycosyltransferase 2 family.</text>
</comment>
<dbReference type="InterPro" id="IPR011330">
    <property type="entry name" value="Glyco_hydro/deAcase_b/a-brl"/>
</dbReference>
<dbReference type="Pfam" id="PF01522">
    <property type="entry name" value="Polysacc_deac_1"/>
    <property type="match status" value="1"/>
</dbReference>
<dbReference type="Gene3D" id="3.20.20.80">
    <property type="entry name" value="Glycosidases"/>
    <property type="match status" value="1"/>
</dbReference>
<dbReference type="PANTHER" id="PTHR43630">
    <property type="entry name" value="POLY-BETA-1,6-N-ACETYL-D-GLUCOSAMINE SYNTHASE"/>
    <property type="match status" value="1"/>
</dbReference>
<dbReference type="GO" id="GO:0004553">
    <property type="term" value="F:hydrolase activity, hydrolyzing O-glycosyl compounds"/>
    <property type="evidence" value="ECO:0007669"/>
    <property type="project" value="InterPro"/>
</dbReference>
<feature type="domain" description="GH18" evidence="9">
    <location>
        <begin position="101"/>
        <end position="410"/>
    </location>
</feature>
<dbReference type="Gene3D" id="3.10.50.10">
    <property type="match status" value="1"/>
</dbReference>
<dbReference type="InterPro" id="IPR001223">
    <property type="entry name" value="Glyco_hydro18_cat"/>
</dbReference>
<dbReference type="SUPFAM" id="SSF88713">
    <property type="entry name" value="Glycoside hydrolase/deacetylase"/>
    <property type="match status" value="1"/>
</dbReference>
<dbReference type="SUPFAM" id="SSF51445">
    <property type="entry name" value="(Trans)glycosidases"/>
    <property type="match status" value="1"/>
</dbReference>
<keyword evidence="3" id="KW-0808">Transferase</keyword>
<comment type="caution">
    <text evidence="10">The sequence shown here is derived from an EMBL/GenBank/DDBJ whole genome shotgun (WGS) entry which is preliminary data.</text>
</comment>
<dbReference type="SUPFAM" id="SSF53448">
    <property type="entry name" value="Nucleotide-diphospho-sugar transferases"/>
    <property type="match status" value="1"/>
</dbReference>
<dbReference type="PROSITE" id="PS51910">
    <property type="entry name" value="GH18_2"/>
    <property type="match status" value="1"/>
</dbReference>
<evidence type="ECO:0000256" key="2">
    <source>
        <dbReference type="ARBA" id="ARBA00022676"/>
    </source>
</evidence>
<feature type="transmembrane region" description="Helical" evidence="7">
    <location>
        <begin position="1057"/>
        <end position="1078"/>
    </location>
</feature>
<evidence type="ECO:0000256" key="3">
    <source>
        <dbReference type="ARBA" id="ARBA00022679"/>
    </source>
</evidence>
<dbReference type="Pfam" id="PF00704">
    <property type="entry name" value="Glyco_hydro_18"/>
    <property type="match status" value="1"/>
</dbReference>
<dbReference type="CDD" id="cd06423">
    <property type="entry name" value="CESA_like"/>
    <property type="match status" value="1"/>
</dbReference>
<dbReference type="Pfam" id="PF00535">
    <property type="entry name" value="Glycos_transf_2"/>
    <property type="match status" value="1"/>
</dbReference>
<keyword evidence="5 6" id="KW-0326">Glycosidase</keyword>
<evidence type="ECO:0000259" key="8">
    <source>
        <dbReference type="PROSITE" id="PS51677"/>
    </source>
</evidence>
<feature type="domain" description="NodB homology" evidence="8">
    <location>
        <begin position="484"/>
        <end position="672"/>
    </location>
</feature>
<dbReference type="InterPro" id="IPR017853">
    <property type="entry name" value="GH"/>
</dbReference>
<evidence type="ECO:0000256" key="7">
    <source>
        <dbReference type="SAM" id="Phobius"/>
    </source>
</evidence>
<keyword evidence="7" id="KW-0472">Membrane</keyword>
<keyword evidence="7" id="KW-1133">Transmembrane helix</keyword>
<dbReference type="Proteomes" id="UP000601055">
    <property type="component" value="Unassembled WGS sequence"/>
</dbReference>
<dbReference type="AlphaFoldDB" id="A0A923DXR0"/>
<proteinExistence type="inferred from homology"/>
<evidence type="ECO:0000313" key="11">
    <source>
        <dbReference type="Proteomes" id="UP000601055"/>
    </source>
</evidence>
<accession>A0A923DXR0</accession>
<gene>
    <name evidence="10" type="ORF">GM921_10820</name>
</gene>
<evidence type="ECO:0000256" key="5">
    <source>
        <dbReference type="ARBA" id="ARBA00023295"/>
    </source>
</evidence>
<dbReference type="PROSITE" id="PS51677">
    <property type="entry name" value="NODB"/>
    <property type="match status" value="1"/>
</dbReference>
<feature type="transmembrane region" description="Helical" evidence="7">
    <location>
        <begin position="997"/>
        <end position="1018"/>
    </location>
</feature>
<evidence type="ECO:0000259" key="9">
    <source>
        <dbReference type="PROSITE" id="PS51910"/>
    </source>
</evidence>
<feature type="transmembrane region" description="Helical" evidence="7">
    <location>
        <begin position="714"/>
        <end position="739"/>
    </location>
</feature>
<dbReference type="InterPro" id="IPR001173">
    <property type="entry name" value="Glyco_trans_2-like"/>
</dbReference>
<keyword evidence="7" id="KW-0812">Transmembrane</keyword>
<dbReference type="GO" id="GO:0005975">
    <property type="term" value="P:carbohydrate metabolic process"/>
    <property type="evidence" value="ECO:0007669"/>
    <property type="project" value="InterPro"/>
</dbReference>
<name>A0A923DXR0_9SPHI</name>
<dbReference type="PANTHER" id="PTHR43630:SF1">
    <property type="entry name" value="POLY-BETA-1,6-N-ACETYL-D-GLUCOSAMINE SYNTHASE"/>
    <property type="match status" value="1"/>
</dbReference>